<reference evidence="14" key="1">
    <citation type="submission" date="2021-12" db="EMBL/GenBank/DDBJ databases">
        <authorList>
            <person name="Veyrier F.J."/>
        </authorList>
    </citation>
    <scope>NUCLEOTIDE SEQUENCE</scope>
    <source>
        <strain evidence="14">SAG 1488-6</strain>
    </source>
</reference>
<organism evidence="14 15">
    <name type="scientific">Vitreoscilla stercoraria</name>
    <dbReference type="NCBI Taxonomy" id="61"/>
    <lineage>
        <taxon>Bacteria</taxon>
        <taxon>Pseudomonadati</taxon>
        <taxon>Pseudomonadota</taxon>
        <taxon>Betaproteobacteria</taxon>
        <taxon>Neisseriales</taxon>
        <taxon>Neisseriaceae</taxon>
        <taxon>Vitreoscilla</taxon>
    </lineage>
</organism>
<evidence type="ECO:0000256" key="8">
    <source>
        <dbReference type="ARBA" id="ARBA00023065"/>
    </source>
</evidence>
<evidence type="ECO:0000313" key="15">
    <source>
        <dbReference type="Proteomes" id="UP000832034"/>
    </source>
</evidence>
<keyword evidence="6" id="KW-0732">Signal</keyword>
<keyword evidence="7" id="KW-0408">Iron</keyword>
<dbReference type="InterPro" id="IPR000531">
    <property type="entry name" value="Beta-barrel_TonB"/>
</dbReference>
<evidence type="ECO:0000313" key="14">
    <source>
        <dbReference type="EMBL" id="UOO91392.1"/>
    </source>
</evidence>
<evidence type="ECO:0000256" key="9">
    <source>
        <dbReference type="ARBA" id="ARBA00023077"/>
    </source>
</evidence>
<gene>
    <name evidence="14" type="ORF">LVJ81_06860</name>
</gene>
<keyword evidence="3 12" id="KW-1134">Transmembrane beta strand</keyword>
<keyword evidence="9" id="KW-0798">TonB box</keyword>
<dbReference type="InterPro" id="IPR036942">
    <property type="entry name" value="Beta-barrel_TonB_sf"/>
</dbReference>
<name>A0ABY4ED87_VITST</name>
<evidence type="ECO:0000256" key="1">
    <source>
        <dbReference type="ARBA" id="ARBA00004571"/>
    </source>
</evidence>
<proteinExistence type="inferred from homology"/>
<dbReference type="Pfam" id="PF00593">
    <property type="entry name" value="TonB_dep_Rec_b-barrel"/>
    <property type="match status" value="1"/>
</dbReference>
<evidence type="ECO:0000256" key="4">
    <source>
        <dbReference type="ARBA" id="ARBA00022496"/>
    </source>
</evidence>
<dbReference type="PANTHER" id="PTHR32552">
    <property type="entry name" value="FERRICHROME IRON RECEPTOR-RELATED"/>
    <property type="match status" value="1"/>
</dbReference>
<dbReference type="PROSITE" id="PS52016">
    <property type="entry name" value="TONB_DEPENDENT_REC_3"/>
    <property type="match status" value="1"/>
</dbReference>
<evidence type="ECO:0000256" key="12">
    <source>
        <dbReference type="PROSITE-ProRule" id="PRU01360"/>
    </source>
</evidence>
<evidence type="ECO:0000259" key="13">
    <source>
        <dbReference type="Pfam" id="PF00593"/>
    </source>
</evidence>
<keyword evidence="2 12" id="KW-0813">Transport</keyword>
<evidence type="ECO:0000256" key="10">
    <source>
        <dbReference type="ARBA" id="ARBA00023136"/>
    </source>
</evidence>
<comment type="similarity">
    <text evidence="12">Belongs to the TonB-dependent receptor family.</text>
</comment>
<feature type="domain" description="TonB-dependent receptor-like beta-barrel" evidence="13">
    <location>
        <begin position="5"/>
        <end position="264"/>
    </location>
</feature>
<keyword evidence="14" id="KW-0675">Receptor</keyword>
<dbReference type="EMBL" id="CP091512">
    <property type="protein sequence ID" value="UOO91392.1"/>
    <property type="molecule type" value="Genomic_DNA"/>
</dbReference>
<comment type="subcellular location">
    <subcellularLocation>
        <location evidence="1 12">Cell outer membrane</location>
        <topology evidence="1 12">Multi-pass membrane protein</topology>
    </subcellularLocation>
</comment>
<evidence type="ECO:0000256" key="11">
    <source>
        <dbReference type="ARBA" id="ARBA00023237"/>
    </source>
</evidence>
<dbReference type="Gene3D" id="2.40.170.20">
    <property type="entry name" value="TonB-dependent receptor, beta-barrel domain"/>
    <property type="match status" value="1"/>
</dbReference>
<reference evidence="14" key="2">
    <citation type="journal article" date="2022" name="Res Sq">
        <title>Evolution of multicellular longitudinally dividing oral cavity symbionts (Neisseriaceae).</title>
        <authorList>
            <person name="Nyongesa S."/>
            <person name="Weber P."/>
            <person name="Bernet E."/>
            <person name="Pullido F."/>
            <person name="Nieckarz M."/>
            <person name="Delaby M."/>
            <person name="Nieves C."/>
            <person name="Viehboeck T."/>
            <person name="Krause N."/>
            <person name="Rivera-Millot A."/>
            <person name="Nakamura A."/>
            <person name="Vischer N."/>
            <person name="VanNieuwenhze M."/>
            <person name="Brun Y."/>
            <person name="Cava F."/>
            <person name="Bulgheresi S."/>
            <person name="Veyrier F."/>
        </authorList>
    </citation>
    <scope>NUCLEOTIDE SEQUENCE</scope>
    <source>
        <strain evidence="14">SAG 1488-6</strain>
    </source>
</reference>
<dbReference type="PANTHER" id="PTHR32552:SF68">
    <property type="entry name" value="FERRICHROME OUTER MEMBRANE TRANSPORTER_PHAGE RECEPTOR"/>
    <property type="match status" value="1"/>
</dbReference>
<protein>
    <submittedName>
        <fullName evidence="14">TonB-dependent receptor</fullName>
    </submittedName>
</protein>
<sequence>MGEPSFDKTDRTQVTAGYELQHDFGNGWKFSQNYRYSHLDLLNQGVFAWGSDGDRTAYRGYSYSDGDSDVHTLDNRISKLWQGDSFENTLLVGMDYVHSTTDGKNNGFGYVPGLDMFNPQYGADITLSGDPYHIKLKQTGLYAQNQYKWDQHWVLNMGVRHDQAKSSGHIGVVDQSYNVNHTSYNAGLMYQFDMGLSPYVNYSESFRPISGGDANNRAYKPYEGRQIEAGLKYSPMNLDGRFSLAYFDLQEKNALVSDASNVQVQGAIVISGV</sequence>
<evidence type="ECO:0000256" key="6">
    <source>
        <dbReference type="ARBA" id="ARBA00022729"/>
    </source>
</evidence>
<dbReference type="Proteomes" id="UP000832034">
    <property type="component" value="Chromosome"/>
</dbReference>
<keyword evidence="10 12" id="KW-0472">Membrane</keyword>
<evidence type="ECO:0000256" key="3">
    <source>
        <dbReference type="ARBA" id="ARBA00022452"/>
    </source>
</evidence>
<accession>A0ABY4ED87</accession>
<keyword evidence="11 12" id="KW-0998">Cell outer membrane</keyword>
<evidence type="ECO:0000256" key="2">
    <source>
        <dbReference type="ARBA" id="ARBA00022448"/>
    </source>
</evidence>
<dbReference type="SUPFAM" id="SSF56935">
    <property type="entry name" value="Porins"/>
    <property type="match status" value="1"/>
</dbReference>
<keyword evidence="5 12" id="KW-0812">Transmembrane</keyword>
<evidence type="ECO:0000256" key="7">
    <source>
        <dbReference type="ARBA" id="ARBA00023004"/>
    </source>
</evidence>
<evidence type="ECO:0000256" key="5">
    <source>
        <dbReference type="ARBA" id="ARBA00022692"/>
    </source>
</evidence>
<dbReference type="InterPro" id="IPR039426">
    <property type="entry name" value="TonB-dep_rcpt-like"/>
</dbReference>
<keyword evidence="8" id="KW-0406">Ion transport</keyword>
<keyword evidence="15" id="KW-1185">Reference proteome</keyword>
<keyword evidence="4" id="KW-0410">Iron transport</keyword>